<protein>
    <submittedName>
        <fullName evidence="2">Uncharacterized protein</fullName>
    </submittedName>
</protein>
<name>A0A517PAI4_9PLAN</name>
<dbReference type="Proteomes" id="UP000318741">
    <property type="component" value="Chromosome"/>
</dbReference>
<feature type="coiled-coil region" evidence="1">
    <location>
        <begin position="292"/>
        <end position="326"/>
    </location>
</feature>
<dbReference type="AlphaFoldDB" id="A0A517PAI4"/>
<reference evidence="2 3" key="1">
    <citation type="submission" date="2019-02" db="EMBL/GenBank/DDBJ databases">
        <title>Deep-cultivation of Planctomycetes and their phenomic and genomic characterization uncovers novel biology.</title>
        <authorList>
            <person name="Wiegand S."/>
            <person name="Jogler M."/>
            <person name="Boedeker C."/>
            <person name="Pinto D."/>
            <person name="Vollmers J."/>
            <person name="Rivas-Marin E."/>
            <person name="Kohn T."/>
            <person name="Peeters S.H."/>
            <person name="Heuer A."/>
            <person name="Rast P."/>
            <person name="Oberbeckmann S."/>
            <person name="Bunk B."/>
            <person name="Jeske O."/>
            <person name="Meyerdierks A."/>
            <person name="Storesund J.E."/>
            <person name="Kallscheuer N."/>
            <person name="Luecker S."/>
            <person name="Lage O.M."/>
            <person name="Pohl T."/>
            <person name="Merkel B.J."/>
            <person name="Hornburger P."/>
            <person name="Mueller R.-W."/>
            <person name="Bruemmer F."/>
            <person name="Labrenz M."/>
            <person name="Spormann A.M."/>
            <person name="Op den Camp H."/>
            <person name="Overmann J."/>
            <person name="Amann R."/>
            <person name="Jetten M.S.M."/>
            <person name="Mascher T."/>
            <person name="Medema M.H."/>
            <person name="Devos D.P."/>
            <person name="Kaster A.-K."/>
            <person name="Ovreas L."/>
            <person name="Rohde M."/>
            <person name="Galperin M.Y."/>
            <person name="Jogler C."/>
        </authorList>
    </citation>
    <scope>NUCLEOTIDE SEQUENCE [LARGE SCALE GENOMIC DNA]</scope>
    <source>
        <strain evidence="2 3">CA12</strain>
    </source>
</reference>
<gene>
    <name evidence="2" type="ORF">CA12_24890</name>
</gene>
<dbReference type="RefSeq" id="WP_145359218.1">
    <property type="nucleotide sequence ID" value="NZ_CP036265.1"/>
</dbReference>
<dbReference type="OrthoDB" id="6003563at2"/>
<proteinExistence type="predicted"/>
<evidence type="ECO:0000313" key="2">
    <source>
        <dbReference type="EMBL" id="QDT16387.1"/>
    </source>
</evidence>
<organism evidence="2 3">
    <name type="scientific">Alienimonas californiensis</name>
    <dbReference type="NCBI Taxonomy" id="2527989"/>
    <lineage>
        <taxon>Bacteria</taxon>
        <taxon>Pseudomonadati</taxon>
        <taxon>Planctomycetota</taxon>
        <taxon>Planctomycetia</taxon>
        <taxon>Planctomycetales</taxon>
        <taxon>Planctomycetaceae</taxon>
        <taxon>Alienimonas</taxon>
    </lineage>
</organism>
<dbReference type="KEGG" id="acaf:CA12_24890"/>
<keyword evidence="3" id="KW-1185">Reference proteome</keyword>
<evidence type="ECO:0000313" key="3">
    <source>
        <dbReference type="Proteomes" id="UP000318741"/>
    </source>
</evidence>
<evidence type="ECO:0000256" key="1">
    <source>
        <dbReference type="SAM" id="Coils"/>
    </source>
</evidence>
<accession>A0A517PAI4</accession>
<sequence length="491" mass="54543">MQRLAHYALDLPDGGDSGFQETIRVVEDWLAFRRANDGSPPKRSVGKRREHRRVRWTIRQPHERGFQCETVVTVSQAERDVGLTFDFSQDGPPFRTSPVKFYRPRLIEDLVRGPLTWMSAGAPVRREPETFRGRQAGRRLSQILFDERRVFPVVVFSEVSGGFPEHDLDRVVASDLLALARVVRIDTAAGWGVVGEGDSRLSCFGGAVRLFWPNATAGDSPSDHPLWNPSVPRKRLRRELRELIFPTSCVIANRSAADDAVRGVLRAERQEEQQAALRRARAQGVDEGRGETDDLLEAAVSAEDRADAAEELVKQLKTEVFGLRQQIVGLLKKQGEGRGSANIPPSAPTSVAEAVRRAREQFSEDLLFGKDVERGAADLDPGAGPPEKILKYLSVLADFSRRRSGESALGQDPVRWLAERLGGSGAVSGESESGKNDPQLARKTTFHDGETRRRFFFHLKVSDGTAPSRCVRIYFEPTTSPVIVGWVGRHP</sequence>
<keyword evidence="1" id="KW-0175">Coiled coil</keyword>
<dbReference type="EMBL" id="CP036265">
    <property type="protein sequence ID" value="QDT16387.1"/>
    <property type="molecule type" value="Genomic_DNA"/>
</dbReference>